<comment type="caution">
    <text evidence="6">The sequence shown here is derived from an EMBL/GenBank/DDBJ whole genome shotgun (WGS) entry which is preliminary data.</text>
</comment>
<keyword evidence="4" id="KW-0949">S-adenosyl-L-methionine</keyword>
<dbReference type="SUPFAM" id="SSF53335">
    <property type="entry name" value="S-adenosyl-L-methionine-dependent methyltransferases"/>
    <property type="match status" value="1"/>
</dbReference>
<dbReference type="Pfam" id="PF05175">
    <property type="entry name" value="MTS"/>
    <property type="match status" value="1"/>
</dbReference>
<sequence>MVLMTPQGVYAPQHDTWLLTEALHRENITEDTAVLDVGTGSGALAIAAARRGAGRVTAVDVSALAVATAWLHSRVEGLRIQVMRGDLLTPVADRCFDLIVANPPYVPSPGACRGRAVAWNAGVDGRALVDRICRDAPPLLRPGGVLLLVHSALCGIERTVRRLGQAAMRTAVVDRRLIPFGPVLRERAAWLEGRGLIEPGEETEELVVIRAERAQRQRRDASGAVEVRQA</sequence>
<dbReference type="PANTHER" id="PTHR45875">
    <property type="entry name" value="METHYLTRANSFERASE N6AMT1"/>
    <property type="match status" value="1"/>
</dbReference>
<dbReference type="RefSeq" id="WP_311729313.1">
    <property type="nucleotide sequence ID" value="NZ_JAVRFD010000028.1"/>
</dbReference>
<dbReference type="Proteomes" id="UP001180754">
    <property type="component" value="Unassembled WGS sequence"/>
</dbReference>
<proteinExistence type="inferred from homology"/>
<name>A0ABU2XS50_9ACTN</name>
<dbReference type="Gene3D" id="3.40.50.150">
    <property type="entry name" value="Vaccinia Virus protein VP39"/>
    <property type="match status" value="1"/>
</dbReference>
<dbReference type="PRINTS" id="PR00507">
    <property type="entry name" value="N12N6MTFRASE"/>
</dbReference>
<evidence type="ECO:0000313" key="7">
    <source>
        <dbReference type="Proteomes" id="UP001180754"/>
    </source>
</evidence>
<evidence type="ECO:0000256" key="2">
    <source>
        <dbReference type="ARBA" id="ARBA00022603"/>
    </source>
</evidence>
<keyword evidence="2 6" id="KW-0489">Methyltransferase</keyword>
<dbReference type="CDD" id="cd02440">
    <property type="entry name" value="AdoMet_MTases"/>
    <property type="match status" value="1"/>
</dbReference>
<keyword evidence="3" id="KW-0808">Transferase</keyword>
<reference evidence="6" key="1">
    <citation type="submission" date="2024-05" db="EMBL/GenBank/DDBJ databases">
        <title>30 novel species of actinomycetes from the DSMZ collection.</title>
        <authorList>
            <person name="Nouioui I."/>
        </authorList>
    </citation>
    <scope>NUCLEOTIDE SEQUENCE</scope>
    <source>
        <strain evidence="6">DSM 41529</strain>
    </source>
</reference>
<protein>
    <submittedName>
        <fullName evidence="6">Methyltransferase</fullName>
    </submittedName>
</protein>
<evidence type="ECO:0000256" key="1">
    <source>
        <dbReference type="ARBA" id="ARBA00006149"/>
    </source>
</evidence>
<keyword evidence="7" id="KW-1185">Reference proteome</keyword>
<evidence type="ECO:0000256" key="3">
    <source>
        <dbReference type="ARBA" id="ARBA00022679"/>
    </source>
</evidence>
<dbReference type="InterPro" id="IPR004557">
    <property type="entry name" value="PrmC-related"/>
</dbReference>
<dbReference type="InterPro" id="IPR007848">
    <property type="entry name" value="Small_mtfrase_dom"/>
</dbReference>
<dbReference type="EMBL" id="JAVRFD010000028">
    <property type="protein sequence ID" value="MDT0548748.1"/>
    <property type="molecule type" value="Genomic_DNA"/>
</dbReference>
<dbReference type="InterPro" id="IPR029063">
    <property type="entry name" value="SAM-dependent_MTases_sf"/>
</dbReference>
<organism evidence="6 7">
    <name type="scientific">Streptomyces lonegramiae</name>
    <dbReference type="NCBI Taxonomy" id="3075524"/>
    <lineage>
        <taxon>Bacteria</taxon>
        <taxon>Bacillati</taxon>
        <taxon>Actinomycetota</taxon>
        <taxon>Actinomycetes</taxon>
        <taxon>Kitasatosporales</taxon>
        <taxon>Streptomycetaceae</taxon>
        <taxon>Streptomyces</taxon>
    </lineage>
</organism>
<comment type="similarity">
    <text evidence="1">Belongs to the eukaryotic/archaeal PrmC-related family.</text>
</comment>
<dbReference type="PANTHER" id="PTHR45875:SF1">
    <property type="entry name" value="METHYLTRANSFERASE N6AMT1"/>
    <property type="match status" value="1"/>
</dbReference>
<dbReference type="GO" id="GO:0008168">
    <property type="term" value="F:methyltransferase activity"/>
    <property type="evidence" value="ECO:0007669"/>
    <property type="project" value="UniProtKB-KW"/>
</dbReference>
<dbReference type="InterPro" id="IPR002052">
    <property type="entry name" value="DNA_methylase_N6_adenine_CS"/>
</dbReference>
<evidence type="ECO:0000256" key="4">
    <source>
        <dbReference type="ARBA" id="ARBA00022691"/>
    </source>
</evidence>
<dbReference type="NCBIfam" id="TIGR00537">
    <property type="entry name" value="hemK_rel_arch"/>
    <property type="match status" value="1"/>
</dbReference>
<dbReference type="InterPro" id="IPR052190">
    <property type="entry name" value="Euk-Arch_PrmC-MTase"/>
</dbReference>
<evidence type="ECO:0000313" key="6">
    <source>
        <dbReference type="EMBL" id="MDT0548748.1"/>
    </source>
</evidence>
<feature type="domain" description="Methyltransferase small" evidence="5">
    <location>
        <begin position="7"/>
        <end position="162"/>
    </location>
</feature>
<accession>A0ABU2XS50</accession>
<evidence type="ECO:0000259" key="5">
    <source>
        <dbReference type="Pfam" id="PF05175"/>
    </source>
</evidence>
<dbReference type="PROSITE" id="PS00092">
    <property type="entry name" value="N6_MTASE"/>
    <property type="match status" value="1"/>
</dbReference>
<gene>
    <name evidence="6" type="ORF">RND15_39650</name>
</gene>
<dbReference type="GO" id="GO:0032259">
    <property type="term" value="P:methylation"/>
    <property type="evidence" value="ECO:0007669"/>
    <property type="project" value="UniProtKB-KW"/>
</dbReference>